<dbReference type="InterPro" id="IPR001680">
    <property type="entry name" value="WD40_rpt"/>
</dbReference>
<dbReference type="PANTHER" id="PTHR19854">
    <property type="entry name" value="TRANSDUCIN BETA-LIKE 3"/>
    <property type="match status" value="1"/>
</dbReference>
<accession>A0ABM1J520</accession>
<keyword evidence="1" id="KW-0853">WD repeat</keyword>
<proteinExistence type="predicted"/>
<evidence type="ECO:0000313" key="3">
    <source>
        <dbReference type="Proteomes" id="UP000694924"/>
    </source>
</evidence>
<keyword evidence="3" id="KW-1185">Reference proteome</keyword>
<gene>
    <name evidence="4" type="primary">LOC107072285</name>
</gene>
<dbReference type="GeneID" id="107072285"/>
<organism evidence="3 4">
    <name type="scientific">Polistes dominula</name>
    <name type="common">European paper wasp</name>
    <name type="synonym">Vespa dominula</name>
    <dbReference type="NCBI Taxonomy" id="743375"/>
    <lineage>
        <taxon>Eukaryota</taxon>
        <taxon>Metazoa</taxon>
        <taxon>Ecdysozoa</taxon>
        <taxon>Arthropoda</taxon>
        <taxon>Hexapoda</taxon>
        <taxon>Insecta</taxon>
        <taxon>Pterygota</taxon>
        <taxon>Neoptera</taxon>
        <taxon>Endopterygota</taxon>
        <taxon>Hymenoptera</taxon>
        <taxon>Apocrita</taxon>
        <taxon>Aculeata</taxon>
        <taxon>Vespoidea</taxon>
        <taxon>Vespidae</taxon>
        <taxon>Polistinae</taxon>
        <taxon>Polistini</taxon>
        <taxon>Polistes</taxon>
    </lineage>
</organism>
<dbReference type="SUPFAM" id="SSF50978">
    <property type="entry name" value="WD40 repeat-like"/>
    <property type="match status" value="1"/>
</dbReference>
<dbReference type="SMART" id="SM00320">
    <property type="entry name" value="WD40"/>
    <property type="match status" value="4"/>
</dbReference>
<evidence type="ECO:0000313" key="4">
    <source>
        <dbReference type="RefSeq" id="XP_015187558.1"/>
    </source>
</evidence>
<dbReference type="Gene3D" id="2.130.10.10">
    <property type="entry name" value="YVTN repeat-like/Quinoprotein amine dehydrogenase"/>
    <property type="match status" value="2"/>
</dbReference>
<dbReference type="RefSeq" id="XP_015187558.1">
    <property type="nucleotide sequence ID" value="XM_015332072.1"/>
</dbReference>
<keyword evidence="2" id="KW-0677">Repeat</keyword>
<dbReference type="PANTHER" id="PTHR19854:SF1">
    <property type="entry name" value="GUANINE NUCLEOTIDE-BINDING PROTEIN SUBUNIT BETA-LIKE PROTEIN 1"/>
    <property type="match status" value="1"/>
</dbReference>
<sequence length="318" mass="36472">MENTVPEPKYLLRNNMGPVHCLSFYLTSTREHLYAGCSSGNIYIWDLETNRVAKQFHVGEKDPCLTMLNMNDNHLLVQQKSGSIKMYKSAESYWEIDREIHLDNYTFCRSQILSEDVIIVPLKNSNIGLYSTQNLDMITTLNCEQISRGKNLGEVMAIKPLSSDNQQVLIAYEHGLLALWDIRERKVLHYMHIESFPMTLDFETKNMQGIVGFPSDKLQIFSLLSDKLIDKKQITLRTSGTSVTSLRPDTKICAVGSWNGRIRLYAWKKLQCLAVINEYTDIVYDIVYSHKKVQSYDCKCLMAAVGLNGSISLWDLYN</sequence>
<evidence type="ECO:0000256" key="1">
    <source>
        <dbReference type="ARBA" id="ARBA00022574"/>
    </source>
</evidence>
<dbReference type="Proteomes" id="UP000694924">
    <property type="component" value="Unplaced"/>
</dbReference>
<reference evidence="4" key="1">
    <citation type="submission" date="2025-08" db="UniProtKB">
        <authorList>
            <consortium name="RefSeq"/>
        </authorList>
    </citation>
    <scope>IDENTIFICATION</scope>
    <source>
        <tissue evidence="4">Whole body</tissue>
    </source>
</reference>
<name>A0ABM1J520_POLDO</name>
<evidence type="ECO:0000256" key="2">
    <source>
        <dbReference type="ARBA" id="ARBA00022737"/>
    </source>
</evidence>
<dbReference type="InterPro" id="IPR015943">
    <property type="entry name" value="WD40/YVTN_repeat-like_dom_sf"/>
</dbReference>
<protein>
    <submittedName>
        <fullName evidence="4">Guanine nucleotide-binding protein subunit beta-like protein 1</fullName>
    </submittedName>
</protein>
<dbReference type="InterPro" id="IPR036322">
    <property type="entry name" value="WD40_repeat_dom_sf"/>
</dbReference>
<dbReference type="Pfam" id="PF00400">
    <property type="entry name" value="WD40"/>
    <property type="match status" value="1"/>
</dbReference>